<dbReference type="GO" id="GO:0005829">
    <property type="term" value="C:cytosol"/>
    <property type="evidence" value="ECO:0007669"/>
    <property type="project" value="TreeGrafter"/>
</dbReference>
<keyword evidence="10 14" id="KW-0012">Acyltransferase</keyword>
<dbReference type="InterPro" id="IPR016039">
    <property type="entry name" value="Thiolase-like"/>
</dbReference>
<dbReference type="EMBL" id="QQAY01000001">
    <property type="protein sequence ID" value="RDI47781.1"/>
    <property type="molecule type" value="Genomic_DNA"/>
</dbReference>
<comment type="pathway">
    <text evidence="1 14">Lipid metabolism; fatty acid biosynthesis.</text>
</comment>
<dbReference type="InterPro" id="IPR000794">
    <property type="entry name" value="Beta-ketoacyl_synthase"/>
</dbReference>
<dbReference type="Gene3D" id="3.40.47.10">
    <property type="match status" value="1"/>
</dbReference>
<dbReference type="OrthoDB" id="9808669at2"/>
<evidence type="ECO:0000256" key="1">
    <source>
        <dbReference type="ARBA" id="ARBA00005194"/>
    </source>
</evidence>
<evidence type="ECO:0000256" key="7">
    <source>
        <dbReference type="ARBA" id="ARBA00022832"/>
    </source>
</evidence>
<dbReference type="EC" id="2.3.1.179" evidence="3 14"/>
<name>A0A370GW58_9BACI</name>
<dbReference type="RefSeq" id="WP_114743983.1">
    <property type="nucleotide sequence ID" value="NZ_QQAY01000001.1"/>
</dbReference>
<dbReference type="InterPro" id="IPR014031">
    <property type="entry name" value="Ketoacyl_synth_C"/>
</dbReference>
<dbReference type="PROSITE" id="PS52004">
    <property type="entry name" value="KS3_2"/>
    <property type="match status" value="1"/>
</dbReference>
<gene>
    <name evidence="18" type="ORF">DFR59_101446</name>
</gene>
<dbReference type="FunFam" id="3.40.47.10:FF:000026">
    <property type="entry name" value="3-oxoacyl-[acyl-carrier-protein] synthase 2"/>
    <property type="match status" value="1"/>
</dbReference>
<comment type="caution">
    <text evidence="18">The sequence shown here is derived from an EMBL/GenBank/DDBJ whole genome shotgun (WGS) entry which is preliminary data.</text>
</comment>
<comment type="catalytic activity">
    <reaction evidence="13 14">
        <text>a fatty acyl-[ACP] + malonyl-[ACP] + H(+) = a 3-oxoacyl-[ACP] + holo-[ACP] + CO2</text>
        <dbReference type="Rhea" id="RHEA:22836"/>
        <dbReference type="Rhea" id="RHEA-COMP:9623"/>
        <dbReference type="Rhea" id="RHEA-COMP:9685"/>
        <dbReference type="Rhea" id="RHEA-COMP:9916"/>
        <dbReference type="Rhea" id="RHEA-COMP:14125"/>
        <dbReference type="ChEBI" id="CHEBI:15378"/>
        <dbReference type="ChEBI" id="CHEBI:16526"/>
        <dbReference type="ChEBI" id="CHEBI:64479"/>
        <dbReference type="ChEBI" id="CHEBI:78449"/>
        <dbReference type="ChEBI" id="CHEBI:78776"/>
        <dbReference type="ChEBI" id="CHEBI:138651"/>
    </reaction>
</comment>
<dbReference type="InterPro" id="IPR017568">
    <property type="entry name" value="3-oxoacyl-ACP_synth-2"/>
</dbReference>
<dbReference type="UniPathway" id="UPA00094"/>
<evidence type="ECO:0000313" key="19">
    <source>
        <dbReference type="Proteomes" id="UP000255326"/>
    </source>
</evidence>
<dbReference type="PANTHER" id="PTHR11712">
    <property type="entry name" value="POLYKETIDE SYNTHASE-RELATED"/>
    <property type="match status" value="1"/>
</dbReference>
<protein>
    <recommendedName>
        <fullName evidence="4 14">3-oxoacyl-[acyl-carrier-protein] synthase 2</fullName>
        <ecNumber evidence="3 14">2.3.1.179</ecNumber>
    </recommendedName>
</protein>
<evidence type="ECO:0000256" key="10">
    <source>
        <dbReference type="ARBA" id="ARBA00023315"/>
    </source>
</evidence>
<keyword evidence="19" id="KW-1185">Reference proteome</keyword>
<evidence type="ECO:0000256" key="14">
    <source>
        <dbReference type="PIRNR" id="PIRNR000447"/>
    </source>
</evidence>
<feature type="domain" description="Ketosynthase family 3 (KS3)" evidence="17">
    <location>
        <begin position="3"/>
        <end position="410"/>
    </location>
</feature>
<keyword evidence="5 14" id="KW-0444">Lipid biosynthesis</keyword>
<dbReference type="GO" id="GO:0006633">
    <property type="term" value="P:fatty acid biosynthetic process"/>
    <property type="evidence" value="ECO:0007669"/>
    <property type="project" value="UniProtKB-UniRule"/>
</dbReference>
<evidence type="ECO:0000256" key="2">
    <source>
        <dbReference type="ARBA" id="ARBA00008467"/>
    </source>
</evidence>
<evidence type="ECO:0000256" key="5">
    <source>
        <dbReference type="ARBA" id="ARBA00022516"/>
    </source>
</evidence>
<organism evidence="18 19">
    <name type="scientific">Falsibacillus pallidus</name>
    <dbReference type="NCBI Taxonomy" id="493781"/>
    <lineage>
        <taxon>Bacteria</taxon>
        <taxon>Bacillati</taxon>
        <taxon>Bacillota</taxon>
        <taxon>Bacilli</taxon>
        <taxon>Bacillales</taxon>
        <taxon>Bacillaceae</taxon>
        <taxon>Falsibacillus</taxon>
    </lineage>
</organism>
<dbReference type="SMART" id="SM00825">
    <property type="entry name" value="PKS_KS"/>
    <property type="match status" value="1"/>
</dbReference>
<proteinExistence type="inferred from homology"/>
<evidence type="ECO:0000256" key="11">
    <source>
        <dbReference type="ARBA" id="ARBA00024006"/>
    </source>
</evidence>
<keyword evidence="7" id="KW-0276">Fatty acid metabolism</keyword>
<dbReference type="InterPro" id="IPR018201">
    <property type="entry name" value="Ketoacyl_synth_AS"/>
</dbReference>
<dbReference type="Pfam" id="PF00109">
    <property type="entry name" value="ketoacyl-synt"/>
    <property type="match status" value="1"/>
</dbReference>
<evidence type="ECO:0000256" key="8">
    <source>
        <dbReference type="ARBA" id="ARBA00023098"/>
    </source>
</evidence>
<dbReference type="PROSITE" id="PS00606">
    <property type="entry name" value="KS3_1"/>
    <property type="match status" value="1"/>
</dbReference>
<dbReference type="AlphaFoldDB" id="A0A370GW58"/>
<evidence type="ECO:0000256" key="15">
    <source>
        <dbReference type="PIRSR" id="PIRSR000447-1"/>
    </source>
</evidence>
<dbReference type="NCBIfam" id="NF005589">
    <property type="entry name" value="PRK07314.1"/>
    <property type="match status" value="1"/>
</dbReference>
<dbReference type="NCBIfam" id="TIGR03150">
    <property type="entry name" value="fabF"/>
    <property type="match status" value="1"/>
</dbReference>
<dbReference type="SUPFAM" id="SSF53901">
    <property type="entry name" value="Thiolase-like"/>
    <property type="match status" value="2"/>
</dbReference>
<comment type="catalytic activity">
    <reaction evidence="12 14">
        <text>(9Z)-hexadecenoyl-[ACP] + malonyl-[ACP] + H(+) = 3-oxo-(11Z)-octadecenoyl-[ACP] + holo-[ACP] + CO2</text>
        <dbReference type="Rhea" id="RHEA:55040"/>
        <dbReference type="Rhea" id="RHEA-COMP:9623"/>
        <dbReference type="Rhea" id="RHEA-COMP:9685"/>
        <dbReference type="Rhea" id="RHEA-COMP:10800"/>
        <dbReference type="Rhea" id="RHEA-COMP:14074"/>
        <dbReference type="ChEBI" id="CHEBI:15378"/>
        <dbReference type="ChEBI" id="CHEBI:16526"/>
        <dbReference type="ChEBI" id="CHEBI:64479"/>
        <dbReference type="ChEBI" id="CHEBI:78449"/>
        <dbReference type="ChEBI" id="CHEBI:83989"/>
        <dbReference type="ChEBI" id="CHEBI:138538"/>
        <dbReference type="EC" id="2.3.1.179"/>
    </reaction>
</comment>
<reference evidence="18 19" key="1">
    <citation type="submission" date="2018-07" db="EMBL/GenBank/DDBJ databases">
        <title>Genomic Encyclopedia of Type Strains, Phase IV (KMG-IV): sequencing the most valuable type-strain genomes for metagenomic binning, comparative biology and taxonomic classification.</title>
        <authorList>
            <person name="Goeker M."/>
        </authorList>
    </citation>
    <scope>NUCLEOTIDE SEQUENCE [LARGE SCALE GENOMIC DNA]</scope>
    <source>
        <strain evidence="18 19">DSM 25281</strain>
    </source>
</reference>
<evidence type="ECO:0000259" key="17">
    <source>
        <dbReference type="PROSITE" id="PS52004"/>
    </source>
</evidence>
<accession>A0A370GW58</accession>
<sequence>MTKRRVVVTGIGALSPLGNDAETSWKNAIAGVNGVGPLTRLNPDDYPAKVAAELKDFDIEAYLEKKEARKMDRFTQYAVAASVMAAKDADLTVTDENAHRVGVWIGSGIGGMETFEQQFETFQKRGYRRVSPFFVPMIIPDMAAGQVSIMLGAKGINSCTVTACATGTNSIGDAFKVIQRGDADVMVTGGAEAPITQMSIAGFCANTALSTNPDPNSASRPFDANRDGFVIGEGAGIVVLEELEHALARGAKIYAEIVGYGSTGDAYHITAPAPGGEGGARAMKLAIEDGGLTPADIGYINAHGTSTQYNDKYETMAIKEVFGENAQTVAISSTKSMTGHLLGAAGGIEAIFTVMALKEGILPPTINLNDPDPECDLDYVPIEAKKKEITAAMSNSLGFGGHNATIVFKKYS</sequence>
<dbReference type="Pfam" id="PF02801">
    <property type="entry name" value="Ketoacyl-synt_C"/>
    <property type="match status" value="1"/>
</dbReference>
<evidence type="ECO:0000256" key="9">
    <source>
        <dbReference type="ARBA" id="ARBA00023160"/>
    </source>
</evidence>
<evidence type="ECO:0000256" key="6">
    <source>
        <dbReference type="ARBA" id="ARBA00022679"/>
    </source>
</evidence>
<evidence type="ECO:0000256" key="3">
    <source>
        <dbReference type="ARBA" id="ARBA00012356"/>
    </source>
</evidence>
<dbReference type="PIRSF" id="PIRSF000447">
    <property type="entry name" value="KAS_II"/>
    <property type="match status" value="1"/>
</dbReference>
<dbReference type="CDD" id="cd00834">
    <property type="entry name" value="KAS_I_II"/>
    <property type="match status" value="1"/>
</dbReference>
<dbReference type="PANTHER" id="PTHR11712:SF336">
    <property type="entry name" value="3-OXOACYL-[ACYL-CARRIER-PROTEIN] SYNTHASE, MITOCHONDRIAL"/>
    <property type="match status" value="1"/>
</dbReference>
<evidence type="ECO:0000313" key="18">
    <source>
        <dbReference type="EMBL" id="RDI47781.1"/>
    </source>
</evidence>
<keyword evidence="8" id="KW-0443">Lipid metabolism</keyword>
<evidence type="ECO:0000256" key="13">
    <source>
        <dbReference type="ARBA" id="ARBA00047659"/>
    </source>
</evidence>
<comment type="function">
    <text evidence="11 14">Involved in the type II fatty acid elongation cycle. Catalyzes the elongation of a wide range of acyl-ACP by the addition of two carbons from malonyl-ACP to an acyl acceptor. Can efficiently catalyze the conversion of palmitoleoyl-ACP (cis-hexadec-9-enoyl-ACP) to cis-vaccenoyl-ACP (cis-octadec-11-enoyl-ACP), an essential step in the thermal regulation of fatty acid composition.</text>
</comment>
<evidence type="ECO:0000256" key="12">
    <source>
        <dbReference type="ARBA" id="ARBA00047318"/>
    </source>
</evidence>
<comment type="similarity">
    <text evidence="2 14 16">Belongs to the thiolase-like superfamily. Beta-ketoacyl-ACP synthases family.</text>
</comment>
<keyword evidence="6 14" id="KW-0808">Transferase</keyword>
<dbReference type="GO" id="GO:0004315">
    <property type="term" value="F:3-oxoacyl-[acyl-carrier-protein] synthase activity"/>
    <property type="evidence" value="ECO:0007669"/>
    <property type="project" value="UniProtKB-UniRule"/>
</dbReference>
<keyword evidence="9 14" id="KW-0275">Fatty acid biosynthesis</keyword>
<dbReference type="NCBIfam" id="NF004970">
    <property type="entry name" value="PRK06333.1"/>
    <property type="match status" value="1"/>
</dbReference>
<dbReference type="Proteomes" id="UP000255326">
    <property type="component" value="Unassembled WGS sequence"/>
</dbReference>
<feature type="active site" description="For beta-ketoacyl synthase activity" evidence="15">
    <location>
        <position position="164"/>
    </location>
</feature>
<evidence type="ECO:0000256" key="16">
    <source>
        <dbReference type="RuleBase" id="RU003694"/>
    </source>
</evidence>
<dbReference type="InterPro" id="IPR014030">
    <property type="entry name" value="Ketoacyl_synth_N"/>
</dbReference>
<dbReference type="InterPro" id="IPR020841">
    <property type="entry name" value="PKS_Beta-ketoAc_synthase_dom"/>
</dbReference>
<evidence type="ECO:0000256" key="4">
    <source>
        <dbReference type="ARBA" id="ARBA00014657"/>
    </source>
</evidence>